<dbReference type="Proteomes" id="UP000095706">
    <property type="component" value="Unassembled WGS sequence"/>
</dbReference>
<organism evidence="3 5">
    <name type="scientific">Fusicatenibacter saccharivorans</name>
    <dbReference type="NCBI Taxonomy" id="1150298"/>
    <lineage>
        <taxon>Bacteria</taxon>
        <taxon>Bacillati</taxon>
        <taxon>Bacillota</taxon>
        <taxon>Clostridia</taxon>
        <taxon>Lachnospirales</taxon>
        <taxon>Lachnospiraceae</taxon>
        <taxon>Fusicatenibacter</taxon>
    </lineage>
</organism>
<feature type="transmembrane region" description="Helical" evidence="1">
    <location>
        <begin position="78"/>
        <end position="95"/>
    </location>
</feature>
<feature type="transmembrane region" description="Helical" evidence="1">
    <location>
        <begin position="115"/>
        <end position="137"/>
    </location>
</feature>
<reference evidence="4" key="2">
    <citation type="submission" date="2021-02" db="EMBL/GenBank/DDBJ databases">
        <title>Metagenome-assembled genomes from human diarrheal sample B26.</title>
        <authorList>
            <person name="Ateba T.P."/>
            <person name="Alayande K.A."/>
            <person name="Mwanza M."/>
        </authorList>
    </citation>
    <scope>NUCLEOTIDE SEQUENCE</scope>
    <source>
        <strain evidence="4">06WH</strain>
    </source>
</reference>
<evidence type="ECO:0000256" key="1">
    <source>
        <dbReference type="SAM" id="Phobius"/>
    </source>
</evidence>
<dbReference type="EMBL" id="CYYV01000003">
    <property type="protein sequence ID" value="CUN83529.1"/>
    <property type="molecule type" value="Genomic_DNA"/>
</dbReference>
<reference evidence="3 5" key="1">
    <citation type="submission" date="2015-09" db="EMBL/GenBank/DDBJ databases">
        <authorList>
            <consortium name="Pathogen Informatics"/>
        </authorList>
    </citation>
    <scope>NUCLEOTIDE SEQUENCE [LARGE SCALE GENOMIC DNA]</scope>
    <source>
        <strain evidence="3 5">2789STDY5608849</strain>
    </source>
</reference>
<dbReference type="EMBL" id="JAFHBD010000069">
    <property type="protein sequence ID" value="MBN2954853.1"/>
    <property type="molecule type" value="Genomic_DNA"/>
</dbReference>
<dbReference type="RefSeq" id="WP_022463295.1">
    <property type="nucleotide sequence ID" value="NZ_CYYV01000003.1"/>
</dbReference>
<dbReference type="AlphaFoldDB" id="A0A174LKY6"/>
<evidence type="ECO:0000259" key="2">
    <source>
        <dbReference type="Pfam" id="PF00149"/>
    </source>
</evidence>
<dbReference type="Proteomes" id="UP000737612">
    <property type="component" value="Unassembled WGS sequence"/>
</dbReference>
<dbReference type="SUPFAM" id="SSF56300">
    <property type="entry name" value="Metallo-dependent phosphatases"/>
    <property type="match status" value="1"/>
</dbReference>
<dbReference type="PANTHER" id="PTHR31302">
    <property type="entry name" value="TRANSMEMBRANE PROTEIN WITH METALLOPHOSPHOESTERASE DOMAIN-RELATED"/>
    <property type="match status" value="1"/>
</dbReference>
<dbReference type="GeneID" id="79854257"/>
<dbReference type="InterPro" id="IPR004843">
    <property type="entry name" value="Calcineurin-like_PHP"/>
</dbReference>
<protein>
    <submittedName>
        <fullName evidence="4">Metallophosphoesterase</fullName>
    </submittedName>
</protein>
<dbReference type="InterPro" id="IPR029052">
    <property type="entry name" value="Metallo-depent_PP-like"/>
</dbReference>
<dbReference type="Gene3D" id="3.60.21.10">
    <property type="match status" value="1"/>
</dbReference>
<evidence type="ECO:0000313" key="4">
    <source>
        <dbReference type="EMBL" id="MBN2954853.1"/>
    </source>
</evidence>
<feature type="transmembrane region" description="Helical" evidence="1">
    <location>
        <begin position="36"/>
        <end position="58"/>
    </location>
</feature>
<feature type="domain" description="Calcineurin-like phosphoesterase" evidence="2">
    <location>
        <begin position="151"/>
        <end position="334"/>
    </location>
</feature>
<keyword evidence="1" id="KW-1133">Transmembrane helix</keyword>
<proteinExistence type="predicted"/>
<name>A0A174LKY6_9FIRM</name>
<keyword evidence="1" id="KW-0472">Membrane</keyword>
<dbReference type="Pfam" id="PF00149">
    <property type="entry name" value="Metallophos"/>
    <property type="match status" value="1"/>
</dbReference>
<accession>A0A174LKY6</accession>
<sequence length="390" mass="43813">MLAIFLAPVYILANVFTAYWLLRWMKEVHPLFRHPAVLGVILVLYAFFALSLLTSFLIKRDPVHRILKVISNCWLGMYLYFLGFTAILVLLRFIFAHTALTKTWLYSPMGLKAVGLGAILFVTGMCIYGMVHAVHIYTTRYEVPSKKDAHLKIALVADLHLGYSIGSHQMEEMVEKINAEEPDVVVIAGDIFDNEYDAIYEPDRVADLLAGLKSRYGTYACYGNHDLDEKILAGFTFETKEERIADRRFGEFLDRAKIHLLEDDVVCIDDAFYLAGRKDPDRIRKTQETRDTPSELLTGLDQSLPVFVIDHQPSELTELAEAGADLDLGGHTHDGQLFPGNILTGLMWENACGMKKVGDMYSIVTSGVGLWGPPMRIGTKAEVVIIDYGK</sequence>
<evidence type="ECO:0000313" key="3">
    <source>
        <dbReference type="EMBL" id="CUN83529.1"/>
    </source>
</evidence>
<dbReference type="GO" id="GO:0016787">
    <property type="term" value="F:hydrolase activity"/>
    <property type="evidence" value="ECO:0007669"/>
    <property type="project" value="UniProtKB-KW"/>
</dbReference>
<gene>
    <name evidence="3" type="ORF">ERS852406_00775</name>
    <name evidence="4" type="ORF">JTJ23_14975</name>
</gene>
<dbReference type="OrthoDB" id="9780884at2"/>
<dbReference type="PANTHER" id="PTHR31302:SF0">
    <property type="entry name" value="TRANSMEMBRANE PROTEIN WITH METALLOPHOSPHOESTERASE DOMAIN"/>
    <property type="match status" value="1"/>
</dbReference>
<evidence type="ECO:0000313" key="5">
    <source>
        <dbReference type="Proteomes" id="UP000095706"/>
    </source>
</evidence>
<dbReference type="InterPro" id="IPR051158">
    <property type="entry name" value="Metallophosphoesterase_sf"/>
</dbReference>
<keyword evidence="3" id="KW-0378">Hydrolase</keyword>
<dbReference type="CDD" id="cd07385">
    <property type="entry name" value="MPP_YkuE_C"/>
    <property type="match status" value="1"/>
</dbReference>
<keyword evidence="1" id="KW-0812">Transmembrane</keyword>